<feature type="domain" description="PARG helical" evidence="7">
    <location>
        <begin position="99"/>
        <end position="213"/>
    </location>
</feature>
<evidence type="ECO:0000256" key="1">
    <source>
        <dbReference type="ARBA" id="ARBA00009545"/>
    </source>
</evidence>
<dbReference type="GO" id="GO:0004649">
    <property type="term" value="F:poly(ADP-ribose) glycohydrolase activity"/>
    <property type="evidence" value="ECO:0007669"/>
    <property type="project" value="UniProtKB-EC"/>
</dbReference>
<dbReference type="VEuPathDB" id="FungiDB:SPPG_00859"/>
<dbReference type="GO" id="GO:0006282">
    <property type="term" value="P:regulation of DNA repair"/>
    <property type="evidence" value="ECO:0007669"/>
    <property type="project" value="InterPro"/>
</dbReference>
<evidence type="ECO:0000256" key="4">
    <source>
        <dbReference type="PIRSR" id="PIRSR607724-1"/>
    </source>
</evidence>
<dbReference type="EMBL" id="KQ257450">
    <property type="protein sequence ID" value="KND05199.1"/>
    <property type="molecule type" value="Genomic_DNA"/>
</dbReference>
<dbReference type="InterPro" id="IPR046372">
    <property type="entry name" value="PARG_cat_C"/>
</dbReference>
<dbReference type="GeneID" id="27684563"/>
<evidence type="ECO:0000313" key="8">
    <source>
        <dbReference type="EMBL" id="KND05199.1"/>
    </source>
</evidence>
<dbReference type="OMA" id="NEYRGYE"/>
<dbReference type="PANTHER" id="PTHR12837">
    <property type="entry name" value="POLY ADP-RIBOSE GLYCOHYDROLASE"/>
    <property type="match status" value="1"/>
</dbReference>
<dbReference type="OrthoDB" id="1937899at2759"/>
<dbReference type="GO" id="GO:0005975">
    <property type="term" value="P:carbohydrate metabolic process"/>
    <property type="evidence" value="ECO:0007669"/>
    <property type="project" value="InterPro"/>
</dbReference>
<feature type="active site" evidence="4">
    <location>
        <position position="253"/>
    </location>
</feature>
<organism evidence="8 9">
    <name type="scientific">Spizellomyces punctatus (strain DAOM BR117)</name>
    <dbReference type="NCBI Taxonomy" id="645134"/>
    <lineage>
        <taxon>Eukaryota</taxon>
        <taxon>Fungi</taxon>
        <taxon>Fungi incertae sedis</taxon>
        <taxon>Chytridiomycota</taxon>
        <taxon>Chytridiomycota incertae sedis</taxon>
        <taxon>Chytridiomycetes</taxon>
        <taxon>Spizellomycetales</taxon>
        <taxon>Spizellomycetaceae</taxon>
        <taxon>Spizellomyces</taxon>
    </lineage>
</organism>
<dbReference type="GO" id="GO:0005634">
    <property type="term" value="C:nucleus"/>
    <property type="evidence" value="ECO:0007669"/>
    <property type="project" value="TreeGrafter"/>
</dbReference>
<dbReference type="Pfam" id="PF20811">
    <property type="entry name" value="PARG_cat_N"/>
    <property type="match status" value="1"/>
</dbReference>
<name>A0A0L0HWD6_SPIPD</name>
<dbReference type="Proteomes" id="UP000053201">
    <property type="component" value="Unassembled WGS sequence"/>
</dbReference>
<gene>
    <name evidence="8" type="ORF">SPPG_00859</name>
</gene>
<reference evidence="8 9" key="1">
    <citation type="submission" date="2009-08" db="EMBL/GenBank/DDBJ databases">
        <title>The Genome Sequence of Spizellomyces punctatus strain DAOM BR117.</title>
        <authorList>
            <consortium name="The Broad Institute Genome Sequencing Platform"/>
            <person name="Russ C."/>
            <person name="Cuomo C."/>
            <person name="Shea T."/>
            <person name="Young S.K."/>
            <person name="Zeng Q."/>
            <person name="Koehrsen M."/>
            <person name="Haas B."/>
            <person name="Borodovsky M."/>
            <person name="Guigo R."/>
            <person name="Alvarado L."/>
            <person name="Berlin A."/>
            <person name="Bochicchio J."/>
            <person name="Borenstein D."/>
            <person name="Chapman S."/>
            <person name="Chen Z."/>
            <person name="Engels R."/>
            <person name="Freedman E."/>
            <person name="Gellesch M."/>
            <person name="Goldberg J."/>
            <person name="Griggs A."/>
            <person name="Gujja S."/>
            <person name="Heiman D."/>
            <person name="Hepburn T."/>
            <person name="Howarth C."/>
            <person name="Jen D."/>
            <person name="Larson L."/>
            <person name="Lewis B."/>
            <person name="Mehta T."/>
            <person name="Park D."/>
            <person name="Pearson M."/>
            <person name="Roberts A."/>
            <person name="Saif S."/>
            <person name="Shenoy N."/>
            <person name="Sisk P."/>
            <person name="Stolte C."/>
            <person name="Sykes S."/>
            <person name="Thomson T."/>
            <person name="Walk T."/>
            <person name="White J."/>
            <person name="Yandava C."/>
            <person name="Burger G."/>
            <person name="Gray M.W."/>
            <person name="Holland P.W.H."/>
            <person name="King N."/>
            <person name="Lang F.B.F."/>
            <person name="Roger A.J."/>
            <person name="Ruiz-Trillo I."/>
            <person name="Lander E."/>
            <person name="Nusbaum C."/>
        </authorList>
    </citation>
    <scope>NUCLEOTIDE SEQUENCE [LARGE SCALE GENOMIC DNA]</scope>
    <source>
        <strain evidence="8 9">DAOM BR117</strain>
    </source>
</reference>
<dbReference type="InParanoid" id="A0A0L0HWD6"/>
<dbReference type="STRING" id="645134.A0A0L0HWD6"/>
<dbReference type="RefSeq" id="XP_016613238.1">
    <property type="nucleotide sequence ID" value="XM_016749190.1"/>
</dbReference>
<feature type="active site" evidence="4">
    <location>
        <position position="272"/>
    </location>
</feature>
<dbReference type="InterPro" id="IPR048362">
    <property type="entry name" value="PARG_helical"/>
</dbReference>
<dbReference type="PANTHER" id="PTHR12837:SF0">
    <property type="entry name" value="POLY(ADP-RIBOSE) GLYCOHYDROLASE"/>
    <property type="match status" value="1"/>
</dbReference>
<evidence type="ECO:0000256" key="5">
    <source>
        <dbReference type="PIRSR" id="PIRSR607724-2"/>
    </source>
</evidence>
<evidence type="ECO:0000313" key="9">
    <source>
        <dbReference type="Proteomes" id="UP000053201"/>
    </source>
</evidence>
<evidence type="ECO:0000259" key="7">
    <source>
        <dbReference type="Pfam" id="PF20811"/>
    </source>
</evidence>
<feature type="binding site" evidence="5">
    <location>
        <position position="256"/>
    </location>
    <ligand>
        <name>substrate</name>
    </ligand>
</feature>
<dbReference type="AlphaFoldDB" id="A0A0L0HWD6"/>
<dbReference type="GO" id="GO:0005737">
    <property type="term" value="C:cytoplasm"/>
    <property type="evidence" value="ECO:0007669"/>
    <property type="project" value="TreeGrafter"/>
</dbReference>
<proteinExistence type="inferred from homology"/>
<feature type="binding site" evidence="5">
    <location>
        <position position="270"/>
    </location>
    <ligand>
        <name>substrate</name>
    </ligand>
</feature>
<dbReference type="GO" id="GO:0009225">
    <property type="term" value="P:nucleotide-sugar metabolic process"/>
    <property type="evidence" value="ECO:0007669"/>
    <property type="project" value="TreeGrafter"/>
</dbReference>
<feature type="domain" description="PARG catalytic Macro" evidence="6">
    <location>
        <begin position="232"/>
        <end position="414"/>
    </location>
</feature>
<feature type="binding site" evidence="5">
    <location>
        <position position="311"/>
    </location>
    <ligand>
        <name>substrate</name>
    </ligand>
</feature>
<dbReference type="EC" id="3.2.1.143" evidence="2"/>
<dbReference type="eggNOG" id="KOG2064">
    <property type="taxonomic scope" value="Eukaryota"/>
</dbReference>
<dbReference type="GO" id="GO:1990966">
    <property type="term" value="P:ATP generation from poly-ADP-D-ribose"/>
    <property type="evidence" value="ECO:0007669"/>
    <property type="project" value="TreeGrafter"/>
</dbReference>
<keyword evidence="9" id="KW-1185">Reference proteome</keyword>
<evidence type="ECO:0000259" key="6">
    <source>
        <dbReference type="Pfam" id="PF05028"/>
    </source>
</evidence>
<evidence type="ECO:0000256" key="2">
    <source>
        <dbReference type="ARBA" id="ARBA00012255"/>
    </source>
</evidence>
<evidence type="ECO:0000256" key="3">
    <source>
        <dbReference type="ARBA" id="ARBA00022801"/>
    </source>
</evidence>
<comment type="similarity">
    <text evidence="1">Belongs to the poly(ADP-ribose) glycohydrolase family.</text>
</comment>
<protein>
    <recommendedName>
        <fullName evidence="2">poly(ADP-ribose) glycohydrolase</fullName>
        <ecNumber evidence="2">3.2.1.143</ecNumber>
    </recommendedName>
</protein>
<dbReference type="Pfam" id="PF05028">
    <property type="entry name" value="PARG_cat_C"/>
    <property type="match status" value="1"/>
</dbReference>
<feature type="active site" evidence="4">
    <location>
        <position position="271"/>
    </location>
</feature>
<accession>A0A0L0HWD6</accession>
<sequence>MGQSAAKGEPGHCPYAVDQSGCTMDLPESISVLPSKSATVALLGELPPSGYGSLHDLLTRQLQILFPETHVPPSALAGLQVAITRFEDFMRTRRECATYNFYADLLPLIHRWATDYNGDEGICVRTLRHGEDARTCLTRRTIRHILAQAFFINVLPLNQSYRGRLGEISFHRIYVGGDEVGIHRTLCLLSYFEQNKKIDQTPQMGAENVSFTRRTKNAMQIPQFASLARKIDVTRINVHTGRMESSDASAIVDFANRRLHVHSIIPSATQEEILFSCCPEAFVGLLFCETISDDEVIIISNVKRFSEYTGYGDTFQFAGFYNGSPRSHTLLALDACTFRHFDKAMVDRDLRKAYMAFSYVASTETDGARKITTSHWGCGIFGGEIHLKFLQQVLAASSANVGLDYSTFGNAEVQERFKALLAVIKRKEITAGQVYAVISGYNGKREHFYEYVTASFGA</sequence>
<keyword evidence="3" id="KW-0378">Hydrolase</keyword>
<dbReference type="InterPro" id="IPR007724">
    <property type="entry name" value="Poly_GlycHdrlase"/>
</dbReference>